<dbReference type="EMBL" id="CADCVT010000375">
    <property type="protein sequence ID" value="CAA9527919.1"/>
    <property type="molecule type" value="Genomic_DNA"/>
</dbReference>
<sequence length="48" mass="5264">MILRKRARSARVSLRAKPEIAGPSGADWLMTEPAGIVSRRPKTMRASS</sequence>
<accession>A0A6J4TNA0</accession>
<gene>
    <name evidence="1" type="ORF">AVDCRST_MAG85-3408</name>
</gene>
<evidence type="ECO:0000313" key="1">
    <source>
        <dbReference type="EMBL" id="CAA9527919.1"/>
    </source>
</evidence>
<reference evidence="1" key="1">
    <citation type="submission" date="2020-02" db="EMBL/GenBank/DDBJ databases">
        <authorList>
            <person name="Meier V. D."/>
        </authorList>
    </citation>
    <scope>NUCLEOTIDE SEQUENCE</scope>
    <source>
        <strain evidence="1">AVDCRST_MAG85</strain>
    </source>
</reference>
<protein>
    <submittedName>
        <fullName evidence="1">Uncharacterized protein</fullName>
    </submittedName>
</protein>
<organism evidence="1">
    <name type="scientific">uncultured Solirubrobacteraceae bacterium</name>
    <dbReference type="NCBI Taxonomy" id="1162706"/>
    <lineage>
        <taxon>Bacteria</taxon>
        <taxon>Bacillati</taxon>
        <taxon>Actinomycetota</taxon>
        <taxon>Thermoleophilia</taxon>
        <taxon>Solirubrobacterales</taxon>
        <taxon>Solirubrobacteraceae</taxon>
        <taxon>environmental samples</taxon>
    </lineage>
</organism>
<dbReference type="AlphaFoldDB" id="A0A6J4TNA0"/>
<proteinExistence type="predicted"/>
<name>A0A6J4TNA0_9ACTN</name>